<reference evidence="2" key="1">
    <citation type="submission" date="2016-10" db="EMBL/GenBank/DDBJ databases">
        <authorList>
            <person name="Varghese N."/>
            <person name="Submissions S."/>
        </authorList>
    </citation>
    <scope>NUCLEOTIDE SEQUENCE [LARGE SCALE GENOMIC DNA]</scope>
    <source>
        <strain evidence="2">DSM 22376</strain>
    </source>
</reference>
<dbReference type="Proteomes" id="UP000198951">
    <property type="component" value="Unassembled WGS sequence"/>
</dbReference>
<dbReference type="RefSeq" id="WP_091086557.1">
    <property type="nucleotide sequence ID" value="NZ_FNRD01000003.1"/>
</dbReference>
<dbReference type="InterPro" id="IPR021398">
    <property type="entry name" value="DUF3037"/>
</dbReference>
<dbReference type="AlphaFoldDB" id="A0A1H4A908"/>
<evidence type="ECO:0008006" key="3">
    <source>
        <dbReference type="Google" id="ProtNLM"/>
    </source>
</evidence>
<accession>A0A1H4A908</accession>
<dbReference type="Pfam" id="PF11236">
    <property type="entry name" value="DUF3037"/>
    <property type="match status" value="1"/>
</dbReference>
<protein>
    <recommendedName>
        <fullName evidence="3">DUF3037 domain-containing protein</fullName>
    </recommendedName>
</protein>
<evidence type="ECO:0000313" key="2">
    <source>
        <dbReference type="Proteomes" id="UP000198951"/>
    </source>
</evidence>
<proteinExistence type="predicted"/>
<dbReference type="STRING" id="150146.SAMN05443667_103256"/>
<dbReference type="OrthoDB" id="9803207at2"/>
<keyword evidence="2" id="KW-1185">Reference proteome</keyword>
<dbReference type="EMBL" id="FNRD01000003">
    <property type="protein sequence ID" value="SEA32603.1"/>
    <property type="molecule type" value="Genomic_DNA"/>
</dbReference>
<name>A0A1H4A908_9FLAO</name>
<sequence length="127" mass="14785">MQEKHLYEYSVIRVVPRVEREEFLNVGIIVFCKKAKFIKMLYTIDLAKMELFSGDLDLEQLQLNLESFQKIAHGTKQGGPIAQFDIPSRFRWLTALRSSAIQTSRPHPGLCDDLERTVQRLFKDMVL</sequence>
<organism evidence="1 2">
    <name type="scientific">Flavobacterium gillisiae</name>
    <dbReference type="NCBI Taxonomy" id="150146"/>
    <lineage>
        <taxon>Bacteria</taxon>
        <taxon>Pseudomonadati</taxon>
        <taxon>Bacteroidota</taxon>
        <taxon>Flavobacteriia</taxon>
        <taxon>Flavobacteriales</taxon>
        <taxon>Flavobacteriaceae</taxon>
        <taxon>Flavobacterium</taxon>
    </lineage>
</organism>
<gene>
    <name evidence="1" type="ORF">SAMN05443667_103256</name>
</gene>
<evidence type="ECO:0000313" key="1">
    <source>
        <dbReference type="EMBL" id="SEA32603.1"/>
    </source>
</evidence>